<protein>
    <submittedName>
        <fullName evidence="1">Uncharacterized protein</fullName>
    </submittedName>
</protein>
<proteinExistence type="predicted"/>
<comment type="caution">
    <text evidence="1">The sequence shown here is derived from an EMBL/GenBank/DDBJ whole genome shotgun (WGS) entry which is preliminary data.</text>
</comment>
<accession>A0ABW5FH28</accession>
<keyword evidence="2" id="KW-1185">Reference proteome</keyword>
<dbReference type="Proteomes" id="UP001597448">
    <property type="component" value="Unassembled WGS sequence"/>
</dbReference>
<reference evidence="2" key="1">
    <citation type="journal article" date="2019" name="Int. J. Syst. Evol. Microbiol.">
        <title>The Global Catalogue of Microorganisms (GCM) 10K type strain sequencing project: providing services to taxonomists for standard genome sequencing and annotation.</title>
        <authorList>
            <consortium name="The Broad Institute Genomics Platform"/>
            <consortium name="The Broad Institute Genome Sequencing Center for Infectious Disease"/>
            <person name="Wu L."/>
            <person name="Ma J."/>
        </authorList>
    </citation>
    <scope>NUCLEOTIDE SEQUENCE [LARGE SCALE GENOMIC DNA]</scope>
    <source>
        <strain evidence="2">CCM 8725</strain>
    </source>
</reference>
<evidence type="ECO:0000313" key="1">
    <source>
        <dbReference type="EMBL" id="MFD2414283.1"/>
    </source>
</evidence>
<sequence>MKYYESLRRFREQIKYAEREIDGFYPLADERINPAKTAAG</sequence>
<evidence type="ECO:0000313" key="2">
    <source>
        <dbReference type="Proteomes" id="UP001597448"/>
    </source>
</evidence>
<name>A0ABW5FH28_9BACL</name>
<organism evidence="1 2">
    <name type="scientific">Paenibacillus rhizoplanae</name>
    <dbReference type="NCBI Taxonomy" id="1917181"/>
    <lineage>
        <taxon>Bacteria</taxon>
        <taxon>Bacillati</taxon>
        <taxon>Bacillota</taxon>
        <taxon>Bacilli</taxon>
        <taxon>Bacillales</taxon>
        <taxon>Paenibacillaceae</taxon>
        <taxon>Paenibacillus</taxon>
    </lineage>
</organism>
<dbReference type="RefSeq" id="WP_379254525.1">
    <property type="nucleotide sequence ID" value="NZ_JBHSVQ010000001.1"/>
</dbReference>
<gene>
    <name evidence="1" type="ORF">ACFSX3_31010</name>
</gene>
<dbReference type="EMBL" id="JBHUKY010000097">
    <property type="protein sequence ID" value="MFD2414283.1"/>
    <property type="molecule type" value="Genomic_DNA"/>
</dbReference>